<dbReference type="InterPro" id="IPR023198">
    <property type="entry name" value="PGP-like_dom2"/>
</dbReference>
<evidence type="ECO:0000313" key="2">
    <source>
        <dbReference type="Proteomes" id="UP000238937"/>
    </source>
</evidence>
<dbReference type="SUPFAM" id="SSF56784">
    <property type="entry name" value="HAD-like"/>
    <property type="match status" value="1"/>
</dbReference>
<sequence length="224" mass="25834">MRIITDFDGPIMDLSDRYYHVYQLCLEKVKHPNQSLKILTKDDFWKLKRAQISERQIGIESGLTTTQTEVFKKMRDRHAHQLQYLSLDRVVPGSIAALEQIQASGSELLVMTLRRTCELEPAFKQYDLAKFFAPHYRYCLPDDYVKHGDVRAKTQLMARSLTELKPEPNTWMIGDTEADIIAAKTHHIQVIGVLSGIRDRDRLEQHQPDKIVSNLADAVKFILA</sequence>
<dbReference type="Gene3D" id="1.10.150.240">
    <property type="entry name" value="Putative phosphatase, domain 2"/>
    <property type="match status" value="1"/>
</dbReference>
<dbReference type="GO" id="GO:0006281">
    <property type="term" value="P:DNA repair"/>
    <property type="evidence" value="ECO:0007669"/>
    <property type="project" value="TreeGrafter"/>
</dbReference>
<accession>A0A2T1FX71</accession>
<comment type="caution">
    <text evidence="1">The sequence shown here is derived from an EMBL/GenBank/DDBJ whole genome shotgun (WGS) entry which is preliminary data.</text>
</comment>
<dbReference type="Proteomes" id="UP000238937">
    <property type="component" value="Unassembled WGS sequence"/>
</dbReference>
<dbReference type="RefSeq" id="WP_106310627.1">
    <property type="nucleotide sequence ID" value="NZ_PVWO01000423.1"/>
</dbReference>
<dbReference type="Gene3D" id="3.40.50.1000">
    <property type="entry name" value="HAD superfamily/HAD-like"/>
    <property type="match status" value="1"/>
</dbReference>
<dbReference type="InterPro" id="IPR036412">
    <property type="entry name" value="HAD-like_sf"/>
</dbReference>
<gene>
    <name evidence="1" type="ORF">C7B77_23425</name>
</gene>
<dbReference type="GO" id="GO:0008967">
    <property type="term" value="F:phosphoglycolate phosphatase activity"/>
    <property type="evidence" value="ECO:0007669"/>
    <property type="project" value="TreeGrafter"/>
</dbReference>
<dbReference type="AlphaFoldDB" id="A0A2T1FX71"/>
<dbReference type="EMBL" id="PVWO01000423">
    <property type="protein sequence ID" value="PSB49589.1"/>
    <property type="molecule type" value="Genomic_DNA"/>
</dbReference>
<reference evidence="1 2" key="1">
    <citation type="submission" date="2018-03" db="EMBL/GenBank/DDBJ databases">
        <title>The ancient ancestry and fast evolution of plastids.</title>
        <authorList>
            <person name="Moore K.R."/>
            <person name="Magnabosco C."/>
            <person name="Momper L."/>
            <person name="Gold D.A."/>
            <person name="Bosak T."/>
            <person name="Fournier G.P."/>
        </authorList>
    </citation>
    <scope>NUCLEOTIDE SEQUENCE [LARGE SCALE GENOMIC DNA]</scope>
    <source>
        <strain evidence="1 2">CCALA 037</strain>
    </source>
</reference>
<dbReference type="SFLD" id="SFLDS00003">
    <property type="entry name" value="Haloacid_Dehalogenase"/>
    <property type="match status" value="1"/>
</dbReference>
<dbReference type="SFLD" id="SFLDG01129">
    <property type="entry name" value="C1.5:_HAD__Beta-PGM__Phosphata"/>
    <property type="match status" value="1"/>
</dbReference>
<dbReference type="InterPro" id="IPR050155">
    <property type="entry name" value="HAD-like_hydrolase_sf"/>
</dbReference>
<keyword evidence="2" id="KW-1185">Reference proteome</keyword>
<proteinExistence type="predicted"/>
<dbReference type="OrthoDB" id="422676at2"/>
<organism evidence="1 2">
    <name type="scientific">Chamaesiphon polymorphus CCALA 037</name>
    <dbReference type="NCBI Taxonomy" id="2107692"/>
    <lineage>
        <taxon>Bacteria</taxon>
        <taxon>Bacillati</taxon>
        <taxon>Cyanobacteriota</taxon>
        <taxon>Cyanophyceae</taxon>
        <taxon>Gomontiellales</taxon>
        <taxon>Chamaesiphonaceae</taxon>
        <taxon>Chamaesiphon</taxon>
    </lineage>
</organism>
<dbReference type="InterPro" id="IPR023214">
    <property type="entry name" value="HAD_sf"/>
</dbReference>
<evidence type="ECO:0000313" key="1">
    <source>
        <dbReference type="EMBL" id="PSB49589.1"/>
    </source>
</evidence>
<protein>
    <submittedName>
        <fullName evidence="1">Haloacid dehalogenase</fullName>
    </submittedName>
</protein>
<dbReference type="PANTHER" id="PTHR43434:SF1">
    <property type="entry name" value="PHOSPHOGLYCOLATE PHOSPHATASE"/>
    <property type="match status" value="1"/>
</dbReference>
<dbReference type="GO" id="GO:0005829">
    <property type="term" value="C:cytosol"/>
    <property type="evidence" value="ECO:0007669"/>
    <property type="project" value="TreeGrafter"/>
</dbReference>
<dbReference type="PANTHER" id="PTHR43434">
    <property type="entry name" value="PHOSPHOGLYCOLATE PHOSPHATASE"/>
    <property type="match status" value="1"/>
</dbReference>
<dbReference type="Pfam" id="PF13242">
    <property type="entry name" value="Hydrolase_like"/>
    <property type="match status" value="1"/>
</dbReference>
<name>A0A2T1FX71_9CYAN</name>